<feature type="region of interest" description="Disordered" evidence="1">
    <location>
        <begin position="1"/>
        <end position="165"/>
    </location>
</feature>
<name>A0AAV0EYB5_9ASTE</name>
<accession>A0AAV0EYB5</accession>
<organism evidence="2 3">
    <name type="scientific">Cuscuta epithymum</name>
    <dbReference type="NCBI Taxonomy" id="186058"/>
    <lineage>
        <taxon>Eukaryota</taxon>
        <taxon>Viridiplantae</taxon>
        <taxon>Streptophyta</taxon>
        <taxon>Embryophyta</taxon>
        <taxon>Tracheophyta</taxon>
        <taxon>Spermatophyta</taxon>
        <taxon>Magnoliopsida</taxon>
        <taxon>eudicotyledons</taxon>
        <taxon>Gunneridae</taxon>
        <taxon>Pentapetalae</taxon>
        <taxon>asterids</taxon>
        <taxon>lamiids</taxon>
        <taxon>Solanales</taxon>
        <taxon>Convolvulaceae</taxon>
        <taxon>Cuscuteae</taxon>
        <taxon>Cuscuta</taxon>
        <taxon>Cuscuta subgen. Cuscuta</taxon>
    </lineage>
</organism>
<proteinExistence type="predicted"/>
<dbReference type="InterPro" id="IPR046350">
    <property type="entry name" value="Cystatin_sf"/>
</dbReference>
<reference evidence="2" key="1">
    <citation type="submission" date="2022-07" db="EMBL/GenBank/DDBJ databases">
        <authorList>
            <person name="Macas J."/>
            <person name="Novak P."/>
            <person name="Neumann P."/>
        </authorList>
    </citation>
    <scope>NUCLEOTIDE SEQUENCE</scope>
</reference>
<feature type="compositionally biased region" description="Basic and acidic residues" evidence="1">
    <location>
        <begin position="70"/>
        <end position="83"/>
    </location>
</feature>
<protein>
    <recommendedName>
        <fullName evidence="4">Cystatin domain-containing protein</fullName>
    </recommendedName>
</protein>
<dbReference type="InterPro" id="IPR006525">
    <property type="entry name" value="Cystatin-related_pln"/>
</dbReference>
<feature type="compositionally biased region" description="Basic and acidic residues" evidence="1">
    <location>
        <begin position="36"/>
        <end position="53"/>
    </location>
</feature>
<keyword evidence="3" id="KW-1185">Reference proteome</keyword>
<dbReference type="Gene3D" id="3.10.450.10">
    <property type="match status" value="1"/>
</dbReference>
<evidence type="ECO:0000256" key="1">
    <source>
        <dbReference type="SAM" id="MobiDB-lite"/>
    </source>
</evidence>
<dbReference type="AlphaFoldDB" id="A0AAV0EYB5"/>
<comment type="caution">
    <text evidence="2">The sequence shown here is derived from an EMBL/GenBank/DDBJ whole genome shotgun (WGS) entry which is preliminary data.</text>
</comment>
<dbReference type="PANTHER" id="PTHR31228:SF25">
    <property type="entry name" value="CYSTATIN-LIKE PROTEIN-RELATED"/>
    <property type="match status" value="1"/>
</dbReference>
<dbReference type="Proteomes" id="UP001152523">
    <property type="component" value="Unassembled WGS sequence"/>
</dbReference>
<gene>
    <name evidence="2" type="ORF">CEPIT_LOCUS28910</name>
</gene>
<dbReference type="SUPFAM" id="SSF54403">
    <property type="entry name" value="Cystatin/monellin"/>
    <property type="match status" value="1"/>
</dbReference>
<evidence type="ECO:0000313" key="3">
    <source>
        <dbReference type="Proteomes" id="UP001152523"/>
    </source>
</evidence>
<sequence length="301" mass="33048">MEKHGDDPTPDCCESPLKRFKTNVPPIPKTFPLHCGDQKPAEDSPKYGEEKLSDGSSNVTVSHVPDLESVEEKLSDGSRDSRVGEMLNPESGEDKLSDGSSNSAIGRVEEEDMSADESSMGDDYDEQGEVSSDSSDVRMEIDDDVTSDDSTATHDSDDACAGSPSDYKSIKQWKQVKKYNKIIMETDGFGDITVNPRGGIPGVIVSLNLKGGPSRRLVKCTKMAIDKYNAENDANLELDAIEKANFGYGSGYVYYITFRARDTVTAKVNLYQARTLYHLNGRDHLVRLVRLAPEQMEGLST</sequence>
<evidence type="ECO:0000313" key="2">
    <source>
        <dbReference type="EMBL" id="CAH9128212.1"/>
    </source>
</evidence>
<dbReference type="EMBL" id="CAMAPF010000949">
    <property type="protein sequence ID" value="CAH9128212.1"/>
    <property type="molecule type" value="Genomic_DNA"/>
</dbReference>
<evidence type="ECO:0008006" key="4">
    <source>
        <dbReference type="Google" id="ProtNLM"/>
    </source>
</evidence>
<feature type="compositionally biased region" description="Acidic residues" evidence="1">
    <location>
        <begin position="109"/>
        <end position="128"/>
    </location>
</feature>
<dbReference type="NCBIfam" id="TIGR01638">
    <property type="entry name" value="Atha_cystat_rel"/>
    <property type="match status" value="1"/>
</dbReference>
<dbReference type="PANTHER" id="PTHR31228">
    <property type="entry name" value="CYSTATIN/MONELLIN SUPERFAMILY PROTEIN"/>
    <property type="match status" value="1"/>
</dbReference>